<dbReference type="GeneID" id="106471314"/>
<feature type="transmembrane region" description="Helical" evidence="1">
    <location>
        <begin position="223"/>
        <end position="247"/>
    </location>
</feature>
<evidence type="ECO:0000313" key="3">
    <source>
        <dbReference type="RefSeq" id="XP_013787365.1"/>
    </source>
</evidence>
<feature type="transmembrane region" description="Helical" evidence="1">
    <location>
        <begin position="98"/>
        <end position="118"/>
    </location>
</feature>
<dbReference type="Pfam" id="PF15038">
    <property type="entry name" value="Jiraiya"/>
    <property type="match status" value="1"/>
</dbReference>
<feature type="transmembrane region" description="Helical" evidence="1">
    <location>
        <begin position="192"/>
        <end position="217"/>
    </location>
</feature>
<gene>
    <name evidence="3" type="primary">LOC106471314</name>
</gene>
<keyword evidence="1" id="KW-0472">Membrane</keyword>
<dbReference type="RefSeq" id="XP_013787365.1">
    <property type="nucleotide sequence ID" value="XM_013931911.2"/>
</dbReference>
<dbReference type="InterPro" id="IPR029201">
    <property type="entry name" value="Jiraiya"/>
</dbReference>
<accession>A0ABM1BRP7</accession>
<name>A0ABM1BRP7_LIMPO</name>
<evidence type="ECO:0000256" key="1">
    <source>
        <dbReference type="SAM" id="Phobius"/>
    </source>
</evidence>
<keyword evidence="1" id="KW-1133">Transmembrane helix</keyword>
<keyword evidence="2" id="KW-1185">Reference proteome</keyword>
<evidence type="ECO:0000313" key="2">
    <source>
        <dbReference type="Proteomes" id="UP000694941"/>
    </source>
</evidence>
<organism evidence="2 3">
    <name type="scientific">Limulus polyphemus</name>
    <name type="common">Atlantic horseshoe crab</name>
    <dbReference type="NCBI Taxonomy" id="6850"/>
    <lineage>
        <taxon>Eukaryota</taxon>
        <taxon>Metazoa</taxon>
        <taxon>Ecdysozoa</taxon>
        <taxon>Arthropoda</taxon>
        <taxon>Chelicerata</taxon>
        <taxon>Merostomata</taxon>
        <taxon>Xiphosura</taxon>
        <taxon>Limulidae</taxon>
        <taxon>Limulus</taxon>
    </lineage>
</organism>
<feature type="transmembrane region" description="Helical" evidence="1">
    <location>
        <begin position="138"/>
        <end position="171"/>
    </location>
</feature>
<dbReference type="PANTHER" id="PTHR39947:SF1">
    <property type="entry name" value="IP19862P"/>
    <property type="match status" value="1"/>
</dbReference>
<proteinExistence type="predicted"/>
<keyword evidence="1" id="KW-0812">Transmembrane</keyword>
<reference evidence="3" key="1">
    <citation type="submission" date="2025-08" db="UniProtKB">
        <authorList>
            <consortium name="RefSeq"/>
        </authorList>
    </citation>
    <scope>IDENTIFICATION</scope>
    <source>
        <tissue evidence="3">Muscle</tissue>
    </source>
</reference>
<protein>
    <submittedName>
        <fullName evidence="3">Uncharacterized protein LOC106471314</fullName>
    </submittedName>
</protein>
<dbReference type="PANTHER" id="PTHR39947">
    <property type="entry name" value="IP19862P"/>
    <property type="match status" value="1"/>
</dbReference>
<sequence length="283" mass="30912">MSTSLSVDASITPTPSGYKMNGVSPRTNLNLNALSVSKPSLTRLSPTDFINSDSGTGKPLLNLSPGRTYPCSHLFFSPKSSSKSTVAPQEKSAYQTMAALALVCLLALLMALLAVLFLDKLSPRPFNVVVRTGEYVLVHQVSVALSTLTISLNMCCVFVCFLQLLFIMKFLRGSENVDRIAWYLMKTSCTRTIAAGCFFLSIPIFCTGVILFTFISFHESSAIVTSVVMGIGIIFCGAASVHNMYLWQGEKISTRYRLSKRKLHETSLQPDLTAHVTELSTLV</sequence>
<dbReference type="Proteomes" id="UP000694941">
    <property type="component" value="Unplaced"/>
</dbReference>